<dbReference type="InterPro" id="IPR007557">
    <property type="entry name" value="PSP1_C"/>
</dbReference>
<feature type="compositionally biased region" description="Basic residues" evidence="1">
    <location>
        <begin position="357"/>
        <end position="370"/>
    </location>
</feature>
<dbReference type="PANTHER" id="PTHR43830">
    <property type="entry name" value="PROTEIN PSP1"/>
    <property type="match status" value="1"/>
</dbReference>
<dbReference type="Pfam" id="PF04468">
    <property type="entry name" value="PSP1"/>
    <property type="match status" value="1"/>
</dbReference>
<evidence type="ECO:0000259" key="2">
    <source>
        <dbReference type="PROSITE" id="PS51411"/>
    </source>
</evidence>
<dbReference type="EMBL" id="JANDWU010000004">
    <property type="protein sequence ID" value="MCP9548604.1"/>
    <property type="molecule type" value="Genomic_DNA"/>
</dbReference>
<dbReference type="RefSeq" id="WP_254970162.1">
    <property type="nucleotide sequence ID" value="NZ_CP152484.1"/>
</dbReference>
<sequence>MDYKNMKFRMCNGCDRGLCAKGVGRQDRQLNTYDWLADVPGNAESTDLVEVQFKNTRKGYYHNVNNLDLKKGDIVAVEANPGHDIGVVTLTGRLVKLQIKKANLKSQDDIKRIYRIAKQVDLDKCKEAKSREHGTMIQSRQIAKDLGLKMKIGDVEYQGDGNKAIFYYIADERVDFRQLIKVLADTFHVRIEMKQIGARQEAGRIGGTGPCGRELCCATWMKNFISVSTNAARYQDISLNPQKLAGMCAKLKCCLNYEVDSYVEASRKLPPKDAVLQTADGDFHQFKVDILAGLITYSSDKNLASNLETISIERAKAIIEMNRQGEKPLSLLEDGKAKPVAKPVDLLAEADLSRFDKAKKKKKKNNKNKGPRQQEGDNKPQKNENRAQNGDNKPQKNEGKPNNQRRDNRNQGNHPKGDNRQPRNDRRPNKGNKPQNGNKPQGGNKPQNGNNAPQNGNKPQGNNAPQGGNKPQGNNAPQE</sequence>
<dbReference type="NCBIfam" id="NF041131">
    <property type="entry name" value="RicT_YaaT_fam"/>
    <property type="match status" value="1"/>
</dbReference>
<evidence type="ECO:0000313" key="3">
    <source>
        <dbReference type="EMBL" id="MCP9548604.1"/>
    </source>
</evidence>
<dbReference type="AlphaFoldDB" id="A0AAW5I5X4"/>
<evidence type="ECO:0000256" key="1">
    <source>
        <dbReference type="SAM" id="MobiDB-lite"/>
    </source>
</evidence>
<proteinExistence type="predicted"/>
<reference evidence="3" key="1">
    <citation type="submission" date="2022-07" db="EMBL/GenBank/DDBJ databases">
        <title>Prevotella copri.</title>
        <authorList>
            <person name="Yang C."/>
        </authorList>
    </citation>
    <scope>NUCLEOTIDE SEQUENCE</scope>
    <source>
        <strain evidence="3">HF1805</strain>
    </source>
</reference>
<feature type="compositionally biased region" description="Low complexity" evidence="1">
    <location>
        <begin position="431"/>
        <end position="479"/>
    </location>
</feature>
<dbReference type="InterPro" id="IPR047767">
    <property type="entry name" value="PSP1-like"/>
</dbReference>
<organism evidence="3 4">
    <name type="scientific">Segatella copri</name>
    <dbReference type="NCBI Taxonomy" id="165179"/>
    <lineage>
        <taxon>Bacteria</taxon>
        <taxon>Pseudomonadati</taxon>
        <taxon>Bacteroidota</taxon>
        <taxon>Bacteroidia</taxon>
        <taxon>Bacteroidales</taxon>
        <taxon>Prevotellaceae</taxon>
        <taxon>Segatella</taxon>
    </lineage>
</organism>
<comment type="caution">
    <text evidence="3">The sequence shown here is derived from an EMBL/GenBank/DDBJ whole genome shotgun (WGS) entry which is preliminary data.</text>
</comment>
<evidence type="ECO:0000313" key="4">
    <source>
        <dbReference type="Proteomes" id="UP001205506"/>
    </source>
</evidence>
<dbReference type="PANTHER" id="PTHR43830:SF3">
    <property type="entry name" value="PROTEIN PSP1"/>
    <property type="match status" value="1"/>
</dbReference>
<feature type="region of interest" description="Disordered" evidence="1">
    <location>
        <begin position="355"/>
        <end position="479"/>
    </location>
</feature>
<gene>
    <name evidence="3" type="ORF">NNC68_03810</name>
</gene>
<feature type="compositionally biased region" description="Basic and acidic residues" evidence="1">
    <location>
        <begin position="372"/>
        <end position="385"/>
    </location>
</feature>
<feature type="domain" description="PSP1 C-terminal" evidence="2">
    <location>
        <begin position="111"/>
        <end position="196"/>
    </location>
</feature>
<feature type="compositionally biased region" description="Basic and acidic residues" evidence="1">
    <location>
        <begin position="393"/>
        <end position="428"/>
    </location>
</feature>
<dbReference type="PROSITE" id="PS51411">
    <property type="entry name" value="PSP1_C"/>
    <property type="match status" value="1"/>
</dbReference>
<protein>
    <recommendedName>
        <fullName evidence="2">PSP1 C-terminal domain-containing protein</fullName>
    </recommendedName>
</protein>
<accession>A0AAW5I5X4</accession>
<name>A0AAW5I5X4_9BACT</name>
<dbReference type="Proteomes" id="UP001205506">
    <property type="component" value="Unassembled WGS sequence"/>
</dbReference>
<dbReference type="GO" id="GO:0005737">
    <property type="term" value="C:cytoplasm"/>
    <property type="evidence" value="ECO:0007669"/>
    <property type="project" value="TreeGrafter"/>
</dbReference>